<dbReference type="Proteomes" id="UP000319525">
    <property type="component" value="Unassembled WGS sequence"/>
</dbReference>
<evidence type="ECO:0000256" key="1">
    <source>
        <dbReference type="ARBA" id="ARBA00022679"/>
    </source>
</evidence>
<dbReference type="RefSeq" id="WP_246077960.1">
    <property type="nucleotide sequence ID" value="NZ_BJML01000001.1"/>
</dbReference>
<protein>
    <submittedName>
        <fullName evidence="4">N-acetyltransferase</fullName>
    </submittedName>
</protein>
<evidence type="ECO:0000256" key="2">
    <source>
        <dbReference type="ARBA" id="ARBA00023315"/>
    </source>
</evidence>
<dbReference type="PROSITE" id="PS51186">
    <property type="entry name" value="GNAT"/>
    <property type="match status" value="1"/>
</dbReference>
<dbReference type="InterPro" id="IPR000182">
    <property type="entry name" value="GNAT_dom"/>
</dbReference>
<gene>
    <name evidence="4" type="ORF">MTE01_08250</name>
</gene>
<dbReference type="CDD" id="cd04301">
    <property type="entry name" value="NAT_SF"/>
    <property type="match status" value="1"/>
</dbReference>
<dbReference type="GO" id="GO:0016747">
    <property type="term" value="F:acyltransferase activity, transferring groups other than amino-acyl groups"/>
    <property type="evidence" value="ECO:0007669"/>
    <property type="project" value="InterPro"/>
</dbReference>
<evidence type="ECO:0000313" key="5">
    <source>
        <dbReference type="Proteomes" id="UP000319525"/>
    </source>
</evidence>
<dbReference type="EMBL" id="BJML01000001">
    <property type="protein sequence ID" value="GEB44880.1"/>
    <property type="molecule type" value="Genomic_DNA"/>
</dbReference>
<dbReference type="Pfam" id="PF00583">
    <property type="entry name" value="Acetyltransf_1"/>
    <property type="match status" value="1"/>
</dbReference>
<keyword evidence="2" id="KW-0012">Acyltransferase</keyword>
<organism evidence="4 5">
    <name type="scientific">Microbacterium testaceum</name>
    <name type="common">Aureobacterium testaceum</name>
    <name type="synonym">Brevibacterium testaceum</name>
    <dbReference type="NCBI Taxonomy" id="2033"/>
    <lineage>
        <taxon>Bacteria</taxon>
        <taxon>Bacillati</taxon>
        <taxon>Actinomycetota</taxon>
        <taxon>Actinomycetes</taxon>
        <taxon>Micrococcales</taxon>
        <taxon>Microbacteriaceae</taxon>
        <taxon>Microbacterium</taxon>
    </lineage>
</organism>
<keyword evidence="1 4" id="KW-0808">Transferase</keyword>
<dbReference type="InterPro" id="IPR016181">
    <property type="entry name" value="Acyl_CoA_acyltransferase"/>
</dbReference>
<sequence length="175" mass="19109">MHDRRGVLLRVSASLRPLAADDWPEVRRIYAEGIATGHATFETEPPATWDDFDTGKLAAHRFVAVIDGRVVGWAAVSAVSSRCVYRGVVEHSVYVEADARGRGIGHLLVEAVIASTEGDGVWTIQSSIFADNHASLALHARHGFRTVGFRERIARDAGGVWRDTVLIERRSPVVG</sequence>
<accession>A0A4Y3QL41</accession>
<dbReference type="SUPFAM" id="SSF55729">
    <property type="entry name" value="Acyl-CoA N-acyltransferases (Nat)"/>
    <property type="match status" value="1"/>
</dbReference>
<dbReference type="Gene3D" id="3.40.630.30">
    <property type="match status" value="1"/>
</dbReference>
<dbReference type="GeneID" id="57143524"/>
<evidence type="ECO:0000259" key="3">
    <source>
        <dbReference type="PROSITE" id="PS51186"/>
    </source>
</evidence>
<dbReference type="PANTHER" id="PTHR43072:SF23">
    <property type="entry name" value="UPF0039 PROTEIN C11D3.02C"/>
    <property type="match status" value="1"/>
</dbReference>
<dbReference type="PANTHER" id="PTHR43072">
    <property type="entry name" value="N-ACETYLTRANSFERASE"/>
    <property type="match status" value="1"/>
</dbReference>
<proteinExistence type="predicted"/>
<feature type="domain" description="N-acetyltransferase" evidence="3">
    <location>
        <begin position="13"/>
        <end position="168"/>
    </location>
</feature>
<reference evidence="4 5" key="1">
    <citation type="submission" date="2019-06" db="EMBL/GenBank/DDBJ databases">
        <title>Whole genome shotgun sequence of Microbacterium testaceum NBRC 12675.</title>
        <authorList>
            <person name="Hosoyama A."/>
            <person name="Uohara A."/>
            <person name="Ohji S."/>
            <person name="Ichikawa N."/>
        </authorList>
    </citation>
    <scope>NUCLEOTIDE SEQUENCE [LARGE SCALE GENOMIC DNA]</scope>
    <source>
        <strain evidence="4 5">NBRC 12675</strain>
    </source>
</reference>
<dbReference type="AlphaFoldDB" id="A0A4Y3QL41"/>
<name>A0A4Y3QL41_MICTE</name>
<comment type="caution">
    <text evidence="4">The sequence shown here is derived from an EMBL/GenBank/DDBJ whole genome shotgun (WGS) entry which is preliminary data.</text>
</comment>
<evidence type="ECO:0000313" key="4">
    <source>
        <dbReference type="EMBL" id="GEB44880.1"/>
    </source>
</evidence>